<evidence type="ECO:0000256" key="4">
    <source>
        <dbReference type="ARBA" id="ARBA00023136"/>
    </source>
</evidence>
<dbReference type="CDD" id="cd17380">
    <property type="entry name" value="MFS_SLC17A9_like"/>
    <property type="match status" value="1"/>
</dbReference>
<feature type="transmembrane region" description="Helical" evidence="5">
    <location>
        <begin position="144"/>
        <end position="166"/>
    </location>
</feature>
<organism evidence="7 8">
    <name type="scientific">Calicophoron daubneyi</name>
    <name type="common">Rumen fluke</name>
    <name type="synonym">Paramphistomum daubneyi</name>
    <dbReference type="NCBI Taxonomy" id="300641"/>
    <lineage>
        <taxon>Eukaryota</taxon>
        <taxon>Metazoa</taxon>
        <taxon>Spiralia</taxon>
        <taxon>Lophotrochozoa</taxon>
        <taxon>Platyhelminthes</taxon>
        <taxon>Trematoda</taxon>
        <taxon>Digenea</taxon>
        <taxon>Plagiorchiida</taxon>
        <taxon>Pronocephalata</taxon>
        <taxon>Paramphistomoidea</taxon>
        <taxon>Paramphistomidae</taxon>
        <taxon>Calicophoron</taxon>
    </lineage>
</organism>
<evidence type="ECO:0000259" key="6">
    <source>
        <dbReference type="PROSITE" id="PS50850"/>
    </source>
</evidence>
<dbReference type="Pfam" id="PF07690">
    <property type="entry name" value="MFS_1"/>
    <property type="match status" value="1"/>
</dbReference>
<accession>A0AAV2T451</accession>
<protein>
    <recommendedName>
        <fullName evidence="6">Major facilitator superfamily (MFS) profile domain-containing protein</fullName>
    </recommendedName>
</protein>
<feature type="transmembrane region" description="Helical" evidence="5">
    <location>
        <begin position="103"/>
        <end position="123"/>
    </location>
</feature>
<evidence type="ECO:0000256" key="1">
    <source>
        <dbReference type="ARBA" id="ARBA00004141"/>
    </source>
</evidence>
<feature type="domain" description="Major facilitator superfamily (MFS) profile" evidence="6">
    <location>
        <begin position="1"/>
        <end position="449"/>
    </location>
</feature>
<dbReference type="InterPro" id="IPR036259">
    <property type="entry name" value="MFS_trans_sf"/>
</dbReference>
<feature type="transmembrane region" description="Helical" evidence="5">
    <location>
        <begin position="47"/>
        <end position="68"/>
    </location>
</feature>
<keyword evidence="2 5" id="KW-0812">Transmembrane</keyword>
<keyword evidence="3 5" id="KW-1133">Transmembrane helix</keyword>
<dbReference type="GO" id="GO:0015291">
    <property type="term" value="F:secondary active transmembrane transporter activity"/>
    <property type="evidence" value="ECO:0007669"/>
    <property type="project" value="UniProtKB-ARBA"/>
</dbReference>
<evidence type="ECO:0000313" key="8">
    <source>
        <dbReference type="Proteomes" id="UP001497525"/>
    </source>
</evidence>
<gene>
    <name evidence="7" type="ORF">CDAUBV1_LOCUS5089</name>
</gene>
<dbReference type="InterPro" id="IPR044777">
    <property type="entry name" value="SLC17A9-like"/>
</dbReference>
<dbReference type="GO" id="GO:0016020">
    <property type="term" value="C:membrane"/>
    <property type="evidence" value="ECO:0007669"/>
    <property type="project" value="UniProtKB-SubCell"/>
</dbReference>
<sequence length="451" mass="50578">MWTETERYSWMFCLFCGSIGLYACRAVLPICSVAINAELDWNRREMGIVMGVFFWGYALTQILAGYLSDRLGGELVISISSLVWSLVNLSFVFLPRLSSSSFTAFYLFVFARFALGVFQGFYYPSLASMMAVRVRPVVRNFTYAVVNAGAHLGTLLCGSVGSYLVVSHGWRAPFALIGVLCSVWSLTTYFRMVRPLAKKWQEVPMAPSLFHDDSAGFSSRAVGNKSSTVNLSAMRIEVSPKVTTTHSDNAIPFDWRILARYPPFWVMLLANFVHNNSFYIILNWCPSYFHDNYPNARSWVFNMVPWLIIFPSVLLSGVLADRWTKQGVPLTLVRKLITTVVLFGSSVFLLLLCYVEDYYLSLACMALALACLGFHCSGVLLNPQDMAPHHGGQVYGVMATVGTFPGFFSVYLAGYLLESTHQWSVIFIFTSLFSLVGWIAYIKYASSDPVF</sequence>
<proteinExistence type="predicted"/>
<dbReference type="EMBL" id="CAXLJL010000123">
    <property type="protein sequence ID" value="CAL5132248.1"/>
    <property type="molecule type" value="Genomic_DNA"/>
</dbReference>
<evidence type="ECO:0000256" key="2">
    <source>
        <dbReference type="ARBA" id="ARBA00022692"/>
    </source>
</evidence>
<feature type="transmembrane region" description="Helical" evidence="5">
    <location>
        <begin position="332"/>
        <end position="352"/>
    </location>
</feature>
<feature type="transmembrane region" description="Helical" evidence="5">
    <location>
        <begin position="394"/>
        <end position="417"/>
    </location>
</feature>
<dbReference type="PANTHER" id="PTHR11662">
    <property type="entry name" value="SOLUTE CARRIER FAMILY 17"/>
    <property type="match status" value="1"/>
</dbReference>
<keyword evidence="4 5" id="KW-0472">Membrane</keyword>
<dbReference type="GO" id="GO:0015867">
    <property type="term" value="P:ATP transport"/>
    <property type="evidence" value="ECO:0007669"/>
    <property type="project" value="TreeGrafter"/>
</dbReference>
<dbReference type="PROSITE" id="PS50850">
    <property type="entry name" value="MFS"/>
    <property type="match status" value="1"/>
</dbReference>
<dbReference type="InterPro" id="IPR050382">
    <property type="entry name" value="MFS_Na/Anion_cotransporter"/>
</dbReference>
<dbReference type="PROSITE" id="PS51257">
    <property type="entry name" value="PROKAR_LIPOPROTEIN"/>
    <property type="match status" value="1"/>
</dbReference>
<dbReference type="SUPFAM" id="SSF103473">
    <property type="entry name" value="MFS general substrate transporter"/>
    <property type="match status" value="1"/>
</dbReference>
<evidence type="ECO:0000256" key="3">
    <source>
        <dbReference type="ARBA" id="ARBA00022989"/>
    </source>
</evidence>
<dbReference type="InterPro" id="IPR011701">
    <property type="entry name" value="MFS"/>
</dbReference>
<reference evidence="7" key="1">
    <citation type="submission" date="2024-06" db="EMBL/GenBank/DDBJ databases">
        <authorList>
            <person name="Liu X."/>
            <person name="Lenzi L."/>
            <person name="Haldenby T S."/>
            <person name="Uol C."/>
        </authorList>
    </citation>
    <scope>NUCLEOTIDE SEQUENCE</scope>
</reference>
<feature type="transmembrane region" description="Helical" evidence="5">
    <location>
        <begin position="358"/>
        <end position="382"/>
    </location>
</feature>
<comment type="subcellular location">
    <subcellularLocation>
        <location evidence="1">Membrane</location>
        <topology evidence="1">Multi-pass membrane protein</topology>
    </subcellularLocation>
</comment>
<evidence type="ECO:0000313" key="7">
    <source>
        <dbReference type="EMBL" id="CAL5132248.1"/>
    </source>
</evidence>
<feature type="transmembrane region" description="Helical" evidence="5">
    <location>
        <begin position="172"/>
        <end position="190"/>
    </location>
</feature>
<evidence type="ECO:0000256" key="5">
    <source>
        <dbReference type="SAM" id="Phobius"/>
    </source>
</evidence>
<dbReference type="Proteomes" id="UP001497525">
    <property type="component" value="Unassembled WGS sequence"/>
</dbReference>
<dbReference type="InterPro" id="IPR020846">
    <property type="entry name" value="MFS_dom"/>
</dbReference>
<dbReference type="PANTHER" id="PTHR11662:SF279">
    <property type="entry name" value="VOLTAGE-GATED PURINE NUCLEOTIDE UNIPORTER SLC17A9"/>
    <property type="match status" value="1"/>
</dbReference>
<comment type="caution">
    <text evidence="7">The sequence shown here is derived from an EMBL/GenBank/DDBJ whole genome shotgun (WGS) entry which is preliminary data.</text>
</comment>
<feature type="transmembrane region" description="Helical" evidence="5">
    <location>
        <begin position="299"/>
        <end position="320"/>
    </location>
</feature>
<name>A0AAV2T451_CALDB</name>
<feature type="transmembrane region" description="Helical" evidence="5">
    <location>
        <begin position="12"/>
        <end position="35"/>
    </location>
</feature>
<dbReference type="AlphaFoldDB" id="A0AAV2T451"/>
<feature type="transmembrane region" description="Helical" evidence="5">
    <location>
        <begin position="423"/>
        <end position="442"/>
    </location>
</feature>
<dbReference type="Gene3D" id="1.20.1250.20">
    <property type="entry name" value="MFS general substrate transporter like domains"/>
    <property type="match status" value="2"/>
</dbReference>
<feature type="transmembrane region" description="Helical" evidence="5">
    <location>
        <begin position="75"/>
        <end position="97"/>
    </location>
</feature>